<keyword evidence="1" id="KW-0808">Transferase</keyword>
<keyword evidence="2" id="KW-1185">Reference proteome</keyword>
<proteinExistence type="predicted"/>
<dbReference type="GO" id="GO:0016740">
    <property type="term" value="F:transferase activity"/>
    <property type="evidence" value="ECO:0007669"/>
    <property type="project" value="UniProtKB-KW"/>
</dbReference>
<reference evidence="1 2" key="1">
    <citation type="submission" date="2016-10" db="EMBL/GenBank/DDBJ databases">
        <authorList>
            <person name="de Groot N.N."/>
        </authorList>
    </citation>
    <scope>NUCLEOTIDE SEQUENCE [LARGE SCALE GENOMIC DNA]</scope>
    <source>
        <strain>GEY</strain>
        <strain evidence="2">DSM 9560</strain>
    </source>
</reference>
<dbReference type="AlphaFoldDB" id="A0A1I2H9V7"/>
<accession>A0A1I2H9V7</accession>
<gene>
    <name evidence="1" type="ORF">SAMN04488541_102237</name>
</gene>
<dbReference type="Gene3D" id="3.40.630.30">
    <property type="match status" value="1"/>
</dbReference>
<dbReference type="RefSeq" id="WP_091546069.1">
    <property type="nucleotide sequence ID" value="NZ_FONY01000022.1"/>
</dbReference>
<evidence type="ECO:0000313" key="2">
    <source>
        <dbReference type="Proteomes" id="UP000199513"/>
    </source>
</evidence>
<dbReference type="InterPro" id="IPR016181">
    <property type="entry name" value="Acyl_CoA_acyltransferase"/>
</dbReference>
<protein>
    <submittedName>
        <fullName evidence="1">Acetyltransferase (GNAT) domain-containing protein</fullName>
    </submittedName>
</protein>
<evidence type="ECO:0000313" key="1">
    <source>
        <dbReference type="EMBL" id="SFF25757.1"/>
    </source>
</evidence>
<dbReference type="Proteomes" id="UP000199513">
    <property type="component" value="Unassembled WGS sequence"/>
</dbReference>
<organism evidence="1 2">
    <name type="scientific">Thermoflexibacter ruber</name>
    <dbReference type="NCBI Taxonomy" id="1003"/>
    <lineage>
        <taxon>Bacteria</taxon>
        <taxon>Pseudomonadati</taxon>
        <taxon>Bacteroidota</taxon>
        <taxon>Cytophagia</taxon>
        <taxon>Cytophagales</taxon>
        <taxon>Thermoflexibacteraceae</taxon>
        <taxon>Thermoflexibacter</taxon>
    </lineage>
</organism>
<dbReference type="OrthoDB" id="9808687at2"/>
<name>A0A1I2H9V7_9BACT</name>
<dbReference type="EMBL" id="FONY01000022">
    <property type="protein sequence ID" value="SFF25757.1"/>
    <property type="molecule type" value="Genomic_DNA"/>
</dbReference>
<dbReference type="SUPFAM" id="SSF55729">
    <property type="entry name" value="Acyl-CoA N-acyltransferases (Nat)"/>
    <property type="match status" value="1"/>
</dbReference>
<sequence>MNIALQAIRYHAHYQQIWNEFVNIAQNATFLFHRSFMDYHADRFQDHSVMVFADKELLAIFPANEKDNVIYSHGGLTYGGVAVAPSVESYQNIFQAIFHYYQRKEFEKIFYKEIPFFYQKSKPTEPKFYPLSLSNQTLVHLIRLCQQDMGAVIDLQSPIHLWHGREQAIKKASHAIPPLEIIEDSSFTQFEGFWNELLIPQLKNKYGLSPTHTLSEISLLAARFPQNIKQYNVYQQGEILAGATIFEDRQVAHCQYVASNNLGKELRATDLLFHYLIKEKYKNFCYFSFGISNEHGSNKVNQGLLQWKISWGAEVCKHLHFQIDLS</sequence>
<dbReference type="STRING" id="1003.SAMN04488541_102237"/>